<feature type="signal peptide" evidence="1">
    <location>
        <begin position="1"/>
        <end position="26"/>
    </location>
</feature>
<dbReference type="EMBL" id="JBGBPY010000001">
    <property type="protein sequence ID" value="MEY2181852.1"/>
    <property type="molecule type" value="Genomic_DNA"/>
</dbReference>
<evidence type="ECO:0008006" key="4">
    <source>
        <dbReference type="Google" id="ProtNLM"/>
    </source>
</evidence>
<proteinExistence type="predicted"/>
<gene>
    <name evidence="2" type="ORF">AB7878_05430</name>
</gene>
<organism evidence="2 3">
    <name type="scientific">Rhodanobacter humi</name>
    <dbReference type="NCBI Taxonomy" id="1888173"/>
    <lineage>
        <taxon>Bacteria</taxon>
        <taxon>Pseudomonadati</taxon>
        <taxon>Pseudomonadota</taxon>
        <taxon>Gammaproteobacteria</taxon>
        <taxon>Lysobacterales</taxon>
        <taxon>Rhodanobacteraceae</taxon>
        <taxon>Rhodanobacter</taxon>
    </lineage>
</organism>
<comment type="caution">
    <text evidence="2">The sequence shown here is derived from an EMBL/GenBank/DDBJ whole genome shotgun (WGS) entry which is preliminary data.</text>
</comment>
<keyword evidence="1" id="KW-0732">Signal</keyword>
<evidence type="ECO:0000256" key="1">
    <source>
        <dbReference type="SAM" id="SignalP"/>
    </source>
</evidence>
<name>A0ABV4AN91_9GAMM</name>
<protein>
    <recommendedName>
        <fullName evidence="4">Lipoprotein</fullName>
    </recommendedName>
</protein>
<accession>A0ABV4AN91</accession>
<dbReference type="Proteomes" id="UP001562159">
    <property type="component" value="Unassembled WGS sequence"/>
</dbReference>
<reference evidence="2 3" key="1">
    <citation type="submission" date="2024-07" db="EMBL/GenBank/DDBJ databases">
        <title>Molecular mechanisms and environmental adaptations of flagellar loss and biofilm growth of Rhodanobacter under environmental stress.</title>
        <authorList>
            <person name="Chen M."/>
        </authorList>
    </citation>
    <scope>NUCLEOTIDE SEQUENCE [LARGE SCALE GENOMIC DNA]</scope>
    <source>
        <strain evidence="2 3">RS22</strain>
    </source>
</reference>
<evidence type="ECO:0000313" key="2">
    <source>
        <dbReference type="EMBL" id="MEY2181852.1"/>
    </source>
</evidence>
<evidence type="ECO:0000313" key="3">
    <source>
        <dbReference type="Proteomes" id="UP001562159"/>
    </source>
</evidence>
<keyword evidence="3" id="KW-1185">Reference proteome</keyword>
<sequence length="201" mass="21181">MNTRLHTVAALTAISLSMLVCHGAKACSAADGAPGQMAMLPAGSPGVLATSASMLNVGDAVPGMTNPLQQMEPITGLYTVTFTAEGNASIPDGKVILGGLDTWHADGTELLNSNQTPLRQAFCMGVWTRTGPQDYRLNHWALLWTTTGATYVGPAQVREYIRLSRDGNSYAGNFILIQYAPDGTTQLSKALGTVTGTRIKP</sequence>
<feature type="chain" id="PRO_5045415114" description="Lipoprotein" evidence="1">
    <location>
        <begin position="27"/>
        <end position="201"/>
    </location>
</feature>